<dbReference type="PANTHER" id="PTHR44051:SF19">
    <property type="entry name" value="DISULFIDE-BOND OXIDOREDUCTASE YFCG"/>
    <property type="match status" value="1"/>
</dbReference>
<evidence type="ECO:0000313" key="6">
    <source>
        <dbReference type="Proteomes" id="UP000619295"/>
    </source>
</evidence>
<evidence type="ECO:0000259" key="4">
    <source>
        <dbReference type="PROSITE" id="PS50405"/>
    </source>
</evidence>
<dbReference type="Pfam" id="PF13417">
    <property type="entry name" value="GST_N_3"/>
    <property type="match status" value="1"/>
</dbReference>
<feature type="domain" description="GST C-terminal" evidence="4">
    <location>
        <begin position="86"/>
        <end position="201"/>
    </location>
</feature>
<evidence type="ECO:0000259" key="3">
    <source>
        <dbReference type="PROSITE" id="PS50404"/>
    </source>
</evidence>
<comment type="caution">
    <text evidence="5">The sequence shown here is derived from an EMBL/GenBank/DDBJ whole genome shotgun (WGS) entry which is preliminary data.</text>
</comment>
<accession>A0A927E7N8</accession>
<evidence type="ECO:0000256" key="1">
    <source>
        <dbReference type="ARBA" id="ARBA00007409"/>
    </source>
</evidence>
<dbReference type="SUPFAM" id="SSF47616">
    <property type="entry name" value="GST C-terminal domain-like"/>
    <property type="match status" value="1"/>
</dbReference>
<dbReference type="SFLD" id="SFLDG01150">
    <property type="entry name" value="Main.1:_Beta-like"/>
    <property type="match status" value="1"/>
</dbReference>
<dbReference type="SFLD" id="SFLDG00358">
    <property type="entry name" value="Main_(cytGST)"/>
    <property type="match status" value="1"/>
</dbReference>
<keyword evidence="6" id="KW-1185">Reference proteome</keyword>
<gene>
    <name evidence="5" type="ORF">IED13_11235</name>
</gene>
<dbReference type="EMBL" id="JACXWY010000005">
    <property type="protein sequence ID" value="MBD3846273.1"/>
    <property type="molecule type" value="Genomic_DNA"/>
</dbReference>
<comment type="similarity">
    <text evidence="1">Belongs to the GST superfamily.</text>
</comment>
<dbReference type="SFLD" id="SFLDS00019">
    <property type="entry name" value="Glutathione_Transferase_(cytos"/>
    <property type="match status" value="1"/>
</dbReference>
<dbReference type="InterPro" id="IPR040079">
    <property type="entry name" value="Glutathione_S-Trfase"/>
</dbReference>
<dbReference type="PROSITE" id="PS50404">
    <property type="entry name" value="GST_NTER"/>
    <property type="match status" value="1"/>
</dbReference>
<feature type="domain" description="GST N-terminal" evidence="3">
    <location>
        <begin position="1"/>
        <end position="81"/>
    </location>
</feature>
<dbReference type="Pfam" id="PF13410">
    <property type="entry name" value="GST_C_2"/>
    <property type="match status" value="1"/>
</dbReference>
<keyword evidence="2" id="KW-0808">Transferase</keyword>
<evidence type="ECO:0000313" key="5">
    <source>
        <dbReference type="EMBL" id="MBD3846273.1"/>
    </source>
</evidence>
<dbReference type="InterPro" id="IPR010987">
    <property type="entry name" value="Glutathione-S-Trfase_C-like"/>
</dbReference>
<dbReference type="AlphaFoldDB" id="A0A927E7N8"/>
<dbReference type="PROSITE" id="PS50405">
    <property type="entry name" value="GST_CTER"/>
    <property type="match status" value="1"/>
</dbReference>
<dbReference type="Gene3D" id="3.40.30.10">
    <property type="entry name" value="Glutaredoxin"/>
    <property type="match status" value="1"/>
</dbReference>
<evidence type="ECO:0000256" key="2">
    <source>
        <dbReference type="ARBA" id="ARBA00022679"/>
    </source>
</evidence>
<sequence>MLKIYGRRDSSNCAKAFWALDELGVGYELIACGGRFGGTDAIDYRAFNPHGKVPTVVDDGAVVWESNAVLRYLGNRYGKGTIWPPDAAGRASADQWMDWGATAFVPAMGKIRTALKAEDAAAAEAALKALTAHAALLDRHFQANDYLAGPSLTLADIALAPAVHRWFLVPLARPDLPSLAAYRERLAGRDGYRRHVAEALS</sequence>
<protein>
    <submittedName>
        <fullName evidence="5">Glutathione S-transferase family protein</fullName>
    </submittedName>
</protein>
<dbReference type="PANTHER" id="PTHR44051">
    <property type="entry name" value="GLUTATHIONE S-TRANSFERASE-RELATED"/>
    <property type="match status" value="1"/>
</dbReference>
<dbReference type="SUPFAM" id="SSF52833">
    <property type="entry name" value="Thioredoxin-like"/>
    <property type="match status" value="1"/>
</dbReference>
<dbReference type="RefSeq" id="WP_113254378.1">
    <property type="nucleotide sequence ID" value="NZ_JACXWY010000005.1"/>
</dbReference>
<dbReference type="InterPro" id="IPR036249">
    <property type="entry name" value="Thioredoxin-like_sf"/>
</dbReference>
<proteinExistence type="inferred from homology"/>
<dbReference type="GO" id="GO:0016740">
    <property type="term" value="F:transferase activity"/>
    <property type="evidence" value="ECO:0007669"/>
    <property type="project" value="UniProtKB-KW"/>
</dbReference>
<name>A0A927E7N8_9HYPH</name>
<dbReference type="FunFam" id="3.40.30.10:FF:000039">
    <property type="entry name" value="Glutathione S-transferase domain"/>
    <property type="match status" value="1"/>
</dbReference>
<dbReference type="InterPro" id="IPR004045">
    <property type="entry name" value="Glutathione_S-Trfase_N"/>
</dbReference>
<organism evidence="5 6">
    <name type="scientific">Bosea spartocytisi</name>
    <dbReference type="NCBI Taxonomy" id="2773451"/>
    <lineage>
        <taxon>Bacteria</taxon>
        <taxon>Pseudomonadati</taxon>
        <taxon>Pseudomonadota</taxon>
        <taxon>Alphaproteobacteria</taxon>
        <taxon>Hyphomicrobiales</taxon>
        <taxon>Boseaceae</taxon>
        <taxon>Bosea</taxon>
    </lineage>
</organism>
<dbReference type="Gene3D" id="1.20.1050.10">
    <property type="match status" value="1"/>
</dbReference>
<dbReference type="InterPro" id="IPR036282">
    <property type="entry name" value="Glutathione-S-Trfase_C_sf"/>
</dbReference>
<reference evidence="5" key="1">
    <citation type="submission" date="2020-09" db="EMBL/GenBank/DDBJ databases">
        <title>Bosea spartocytisi sp. nov. a root nodule endophyte of Spartocytisus supranubius in the high mountain ecosystem fo the Teide National Park (Canary Islands, Spain).</title>
        <authorList>
            <person name="Pulido-Suarez L."/>
            <person name="Peix A."/>
            <person name="Igual J.M."/>
            <person name="Socas-Perez N."/>
            <person name="Velazquez E."/>
            <person name="Flores-Felix J.D."/>
            <person name="Leon-Barrios M."/>
        </authorList>
    </citation>
    <scope>NUCLEOTIDE SEQUENCE</scope>
    <source>
        <strain evidence="5">SSUT16</strain>
    </source>
</reference>
<dbReference type="Proteomes" id="UP000619295">
    <property type="component" value="Unassembled WGS sequence"/>
</dbReference>